<reference evidence="2" key="2">
    <citation type="submission" date="2025-08" db="UniProtKB">
        <authorList>
            <consortium name="RefSeq"/>
        </authorList>
    </citation>
    <scope>IDENTIFICATION</scope>
    <source>
        <tissue evidence="2">Leaf</tissue>
    </source>
</reference>
<dbReference type="RefSeq" id="XP_010416128.1">
    <property type="nucleotide sequence ID" value="XM_010417826.2"/>
</dbReference>
<evidence type="ECO:0000313" key="1">
    <source>
        <dbReference type="Proteomes" id="UP000694864"/>
    </source>
</evidence>
<proteinExistence type="predicted"/>
<reference evidence="1" key="1">
    <citation type="journal article" date="2014" name="Nat. Commun.">
        <title>The emerging biofuel crop Camelina sativa retains a highly undifferentiated hexaploid genome structure.</title>
        <authorList>
            <person name="Kagale S."/>
            <person name="Koh C."/>
            <person name="Nixon J."/>
            <person name="Bollina V."/>
            <person name="Clarke W.E."/>
            <person name="Tuteja R."/>
            <person name="Spillane C."/>
            <person name="Robinson S.J."/>
            <person name="Links M.G."/>
            <person name="Clarke C."/>
            <person name="Higgins E.E."/>
            <person name="Huebert T."/>
            <person name="Sharpe A.G."/>
            <person name="Parkin I.A."/>
        </authorList>
    </citation>
    <scope>NUCLEOTIDE SEQUENCE [LARGE SCALE GENOMIC DNA]</scope>
    <source>
        <strain evidence="1">cv. DH55</strain>
    </source>
</reference>
<dbReference type="Gene3D" id="3.10.690.10">
    <property type="entry name" value="Bifunctional nuclease domain"/>
    <property type="match status" value="1"/>
</dbReference>
<keyword evidence="1" id="KW-1185">Reference proteome</keyword>
<dbReference type="PANTHER" id="PTHR15160">
    <property type="entry name" value="VON HIPPEL-LINDAU PROTEIN"/>
    <property type="match status" value="1"/>
</dbReference>
<evidence type="ECO:0000313" key="2">
    <source>
        <dbReference type="RefSeq" id="XP_010416128.1"/>
    </source>
</evidence>
<accession>A0ABM0SU12</accession>
<organism evidence="1 2">
    <name type="scientific">Camelina sativa</name>
    <name type="common">False flax</name>
    <name type="synonym">Myagrum sativum</name>
    <dbReference type="NCBI Taxonomy" id="90675"/>
    <lineage>
        <taxon>Eukaryota</taxon>
        <taxon>Viridiplantae</taxon>
        <taxon>Streptophyta</taxon>
        <taxon>Embryophyta</taxon>
        <taxon>Tracheophyta</taxon>
        <taxon>Spermatophyta</taxon>
        <taxon>Magnoliopsida</taxon>
        <taxon>eudicotyledons</taxon>
        <taxon>Gunneridae</taxon>
        <taxon>Pentapetalae</taxon>
        <taxon>rosids</taxon>
        <taxon>malvids</taxon>
        <taxon>Brassicales</taxon>
        <taxon>Brassicaceae</taxon>
        <taxon>Camelineae</taxon>
        <taxon>Camelina</taxon>
    </lineage>
</organism>
<dbReference type="Proteomes" id="UP000694864">
    <property type="component" value="Chromosome 7"/>
</dbReference>
<sequence>MESKEMKSEDNRVGGDATEIESAEANWRVLNRVRDCIGGKAPSPASMAVQKLCSVLVSGNGGQDGLRIRLVRVTKRVNEAYFTQLYLSQVGNASYSISYDLWSSDAINIAVRCKESTLKLFTAMKNTCV</sequence>
<dbReference type="SUPFAM" id="SSF103256">
    <property type="entry name" value="Hypothetical protein TM0160"/>
    <property type="match status" value="1"/>
</dbReference>
<gene>
    <name evidence="2" type="primary">LOC104702028</name>
</gene>
<dbReference type="PANTHER" id="PTHR15160:SF3">
    <property type="entry name" value="BIFUNCTIONAL NUCLEASE 1"/>
    <property type="match status" value="1"/>
</dbReference>
<dbReference type="InterPro" id="IPR036104">
    <property type="entry name" value="BFN_sf"/>
</dbReference>
<protein>
    <submittedName>
        <fullName evidence="2">Uncharacterized protein LOC104702028 isoform X2</fullName>
    </submittedName>
</protein>
<name>A0ABM0SU12_CAMSA</name>
<dbReference type="GeneID" id="104702028"/>